<dbReference type="Pfam" id="PF00037">
    <property type="entry name" value="Fer4"/>
    <property type="match status" value="2"/>
</dbReference>
<dbReference type="InterPro" id="IPR051329">
    <property type="entry name" value="NIR_SIR_4Fe-4S"/>
</dbReference>
<dbReference type="PROSITE" id="PS51379">
    <property type="entry name" value="4FE4S_FER_2"/>
    <property type="match status" value="2"/>
</dbReference>
<dbReference type="GO" id="GO:0020037">
    <property type="term" value="F:heme binding"/>
    <property type="evidence" value="ECO:0007669"/>
    <property type="project" value="InterPro"/>
</dbReference>
<dbReference type="eggNOG" id="COG2221">
    <property type="taxonomic scope" value="Bacteria"/>
</dbReference>
<organism evidence="8 9">
    <name type="scientific">Dorea formicigenerans ATCC 27755</name>
    <dbReference type="NCBI Taxonomy" id="411461"/>
    <lineage>
        <taxon>Bacteria</taxon>
        <taxon>Bacillati</taxon>
        <taxon>Bacillota</taxon>
        <taxon>Clostridia</taxon>
        <taxon>Lachnospirales</taxon>
        <taxon>Lachnospiraceae</taxon>
        <taxon>Dorea</taxon>
    </lineage>
</organism>
<dbReference type="Gene3D" id="3.30.413.10">
    <property type="entry name" value="Sulfite Reductase Hemoprotein, domain 1"/>
    <property type="match status" value="1"/>
</dbReference>
<dbReference type="GO" id="GO:0046872">
    <property type="term" value="F:metal ion binding"/>
    <property type="evidence" value="ECO:0007669"/>
    <property type="project" value="UniProtKB-KW"/>
</dbReference>
<reference evidence="8 9" key="2">
    <citation type="submission" date="2007-10" db="EMBL/GenBank/DDBJ databases">
        <authorList>
            <person name="Fulton L."/>
            <person name="Clifton S."/>
            <person name="Fulton B."/>
            <person name="Xu J."/>
            <person name="Minx P."/>
            <person name="Pepin K.H."/>
            <person name="Johnson M."/>
            <person name="Thiruvilangam P."/>
            <person name="Bhonagiri V."/>
            <person name="Nash W.E."/>
            <person name="Wang C."/>
            <person name="Mardis E.R."/>
            <person name="Wilson R.K."/>
        </authorList>
    </citation>
    <scope>NUCLEOTIDE SEQUENCE [LARGE SCALE GENOMIC DNA]</scope>
    <source>
        <strain evidence="8 9">ATCC 27755</strain>
    </source>
</reference>
<evidence type="ECO:0000313" key="8">
    <source>
        <dbReference type="EMBL" id="EDR46345.1"/>
    </source>
</evidence>
<dbReference type="PRINTS" id="PR00397">
    <property type="entry name" value="SIROHAEM"/>
</dbReference>
<dbReference type="InterPro" id="IPR005117">
    <property type="entry name" value="NiRdtase/SiRdtase_haem-b_fer"/>
</dbReference>
<dbReference type="Gene3D" id="3.30.70.20">
    <property type="match status" value="1"/>
</dbReference>
<dbReference type="InterPro" id="IPR036136">
    <property type="entry name" value="Nit/Sulf_reduc_fer-like_dom_sf"/>
</dbReference>
<keyword evidence="3" id="KW-0479">Metal-binding</keyword>
<dbReference type="PANTHER" id="PTHR32439">
    <property type="entry name" value="FERREDOXIN--NITRITE REDUCTASE, CHLOROPLASTIC"/>
    <property type="match status" value="1"/>
</dbReference>
<proteinExistence type="predicted"/>
<dbReference type="InterPro" id="IPR017896">
    <property type="entry name" value="4Fe4S_Fe-S-bd"/>
</dbReference>
<dbReference type="InterPro" id="IPR045854">
    <property type="entry name" value="NO2/SO3_Rdtase_4Fe4S_sf"/>
</dbReference>
<name>B0G9J1_9FIRM</name>
<evidence type="ECO:0000256" key="5">
    <source>
        <dbReference type="ARBA" id="ARBA00023004"/>
    </source>
</evidence>
<dbReference type="AlphaFoldDB" id="B0G9J1"/>
<evidence type="ECO:0000256" key="3">
    <source>
        <dbReference type="ARBA" id="ARBA00022723"/>
    </source>
</evidence>
<protein>
    <submittedName>
        <fullName evidence="8">Nitrite/sulfite reductase ferredoxin domain protein</fullName>
    </submittedName>
</protein>
<dbReference type="PROSITE" id="PS00365">
    <property type="entry name" value="NIR_SIR"/>
    <property type="match status" value="1"/>
</dbReference>
<feature type="domain" description="4Fe-4S ferredoxin-type" evidence="7">
    <location>
        <begin position="160"/>
        <end position="188"/>
    </location>
</feature>
<dbReference type="PROSITE" id="PS00198">
    <property type="entry name" value="4FE4S_FER_1"/>
    <property type="match status" value="1"/>
</dbReference>
<dbReference type="GO" id="GO:0016491">
    <property type="term" value="F:oxidoreductase activity"/>
    <property type="evidence" value="ECO:0007669"/>
    <property type="project" value="UniProtKB-KW"/>
</dbReference>
<reference evidence="8 9" key="1">
    <citation type="submission" date="2007-10" db="EMBL/GenBank/DDBJ databases">
        <title>Draft genome sequence of Dorea formicigenerans(ATCC 27755).</title>
        <authorList>
            <person name="Sudarsanam P."/>
            <person name="Ley R."/>
            <person name="Guruge J."/>
            <person name="Turnbaugh P.J."/>
            <person name="Mahowald M."/>
            <person name="Liep D."/>
            <person name="Gordon J."/>
        </authorList>
    </citation>
    <scope>NUCLEOTIDE SEQUENCE [LARGE SCALE GENOMIC DNA]</scope>
    <source>
        <strain evidence="8 9">ATCC 27755</strain>
    </source>
</reference>
<dbReference type="PaxDb" id="411461-DORFOR_02956"/>
<dbReference type="SUPFAM" id="SSF56014">
    <property type="entry name" value="Nitrite and sulphite reductase 4Fe-4S domain-like"/>
    <property type="match status" value="1"/>
</dbReference>
<keyword evidence="5" id="KW-0408">Iron</keyword>
<dbReference type="Pfam" id="PF03460">
    <property type="entry name" value="NIR_SIR_ferr"/>
    <property type="match status" value="1"/>
</dbReference>
<evidence type="ECO:0000256" key="2">
    <source>
        <dbReference type="ARBA" id="ARBA00022617"/>
    </source>
</evidence>
<accession>B0G9J1</accession>
<dbReference type="Pfam" id="PF01077">
    <property type="entry name" value="NIR_SIR"/>
    <property type="match status" value="1"/>
</dbReference>
<keyword evidence="4" id="KW-0560">Oxidoreductase</keyword>
<keyword evidence="1" id="KW-0004">4Fe-4S</keyword>
<sequence>MKMAEKVDYAALKKGGFMRQKQKGCFSLRLAVVGGNLTAENIKTVAEVAEKYGHGYVHMTSRQGIEIPFIKVEDINEVKEELAKGGVGTGVCGPRVRTITACQGAAICPSGCIDTYTLAKELDARYFGRELPHKFKFGVTGCQNNCLKAEENDVGIKGGMTVECNHDDCIQCGVCVKACREGALRMEDGKIVIDREKCNNCARCVKSCPTDAWVGEPGYIVSFGGLFGNKIYKGEQIVPIIRDKETLFRVTDAAISFFEKHANAGERFRLTLERVGKEEFKKEVQAAYEGR</sequence>
<dbReference type="Gene3D" id="3.90.480.10">
    <property type="entry name" value="Sulfite Reductase Hemoprotein,Domain 2"/>
    <property type="match status" value="1"/>
</dbReference>
<evidence type="ECO:0000256" key="4">
    <source>
        <dbReference type="ARBA" id="ARBA00023002"/>
    </source>
</evidence>
<dbReference type="GO" id="GO:0051539">
    <property type="term" value="F:4 iron, 4 sulfur cluster binding"/>
    <property type="evidence" value="ECO:0007669"/>
    <property type="project" value="UniProtKB-KW"/>
</dbReference>
<dbReference type="SUPFAM" id="SSF54862">
    <property type="entry name" value="4Fe-4S ferredoxins"/>
    <property type="match status" value="1"/>
</dbReference>
<feature type="domain" description="4Fe-4S ferredoxin-type" evidence="7">
    <location>
        <begin position="189"/>
        <end position="218"/>
    </location>
</feature>
<dbReference type="EMBL" id="AAXA02000015">
    <property type="protein sequence ID" value="EDR46345.1"/>
    <property type="molecule type" value="Genomic_DNA"/>
</dbReference>
<dbReference type="PANTHER" id="PTHR32439:SF9">
    <property type="entry name" value="BLR3264 PROTEIN"/>
    <property type="match status" value="1"/>
</dbReference>
<evidence type="ECO:0000256" key="1">
    <source>
        <dbReference type="ARBA" id="ARBA00022485"/>
    </source>
</evidence>
<comment type="caution">
    <text evidence="8">The sequence shown here is derived from an EMBL/GenBank/DDBJ whole genome shotgun (WGS) entry which is preliminary data.</text>
</comment>
<dbReference type="STRING" id="411461.DORFOR_02956"/>
<evidence type="ECO:0000259" key="7">
    <source>
        <dbReference type="PROSITE" id="PS51379"/>
    </source>
</evidence>
<dbReference type="Proteomes" id="UP000005359">
    <property type="component" value="Unassembled WGS sequence"/>
</dbReference>
<dbReference type="SUPFAM" id="SSF55124">
    <property type="entry name" value="Nitrite/Sulfite reductase N-terminal domain-like"/>
    <property type="match status" value="1"/>
</dbReference>
<dbReference type="InterPro" id="IPR006067">
    <property type="entry name" value="NO2/SO3_Rdtase_4Fe4S_dom"/>
</dbReference>
<dbReference type="InterPro" id="IPR006066">
    <property type="entry name" value="NO2/SO3_Rdtase_FeS/sirohaem_BS"/>
</dbReference>
<evidence type="ECO:0000256" key="6">
    <source>
        <dbReference type="ARBA" id="ARBA00023014"/>
    </source>
</evidence>
<keyword evidence="6" id="KW-0411">Iron-sulfur</keyword>
<keyword evidence="2" id="KW-0349">Heme</keyword>
<dbReference type="InterPro" id="IPR017900">
    <property type="entry name" value="4Fe4S_Fe_S_CS"/>
</dbReference>
<gene>
    <name evidence="8" type="ORF">DORFOR_02956</name>
</gene>
<evidence type="ECO:0000313" key="9">
    <source>
        <dbReference type="Proteomes" id="UP000005359"/>
    </source>
</evidence>